<dbReference type="EMBL" id="CP048711">
    <property type="protein sequence ID" value="QIB65830.1"/>
    <property type="molecule type" value="Genomic_DNA"/>
</dbReference>
<protein>
    <recommendedName>
        <fullName evidence="9">Sec-independent protein translocase protein TatB</fullName>
    </recommendedName>
</protein>
<evidence type="ECO:0000256" key="1">
    <source>
        <dbReference type="ARBA" id="ARBA00004167"/>
    </source>
</evidence>
<dbReference type="KEGG" id="kim:G3T16_10770"/>
<dbReference type="PANTHER" id="PTHR33162:SF1">
    <property type="entry name" value="SEC-INDEPENDENT PROTEIN TRANSLOCASE PROTEIN TATA, CHLOROPLASTIC"/>
    <property type="match status" value="1"/>
</dbReference>
<dbReference type="Pfam" id="PF02416">
    <property type="entry name" value="TatA_B_E"/>
    <property type="match status" value="1"/>
</dbReference>
<keyword evidence="2 9" id="KW-0813">Transport</keyword>
<keyword evidence="8 9" id="KW-0472">Membrane</keyword>
<evidence type="ECO:0000256" key="9">
    <source>
        <dbReference type="HAMAP-Rule" id="MF_00237"/>
    </source>
</evidence>
<evidence type="ECO:0000256" key="7">
    <source>
        <dbReference type="ARBA" id="ARBA00023010"/>
    </source>
</evidence>
<dbReference type="PRINTS" id="PR01506">
    <property type="entry name" value="TATBPROTEIN"/>
</dbReference>
<dbReference type="Proteomes" id="UP000477680">
    <property type="component" value="Chromosome"/>
</dbReference>
<evidence type="ECO:0000256" key="8">
    <source>
        <dbReference type="ARBA" id="ARBA00023136"/>
    </source>
</evidence>
<keyword evidence="3 9" id="KW-1003">Cell membrane</keyword>
<dbReference type="GO" id="GO:0008320">
    <property type="term" value="F:protein transmembrane transporter activity"/>
    <property type="evidence" value="ECO:0007669"/>
    <property type="project" value="UniProtKB-UniRule"/>
</dbReference>
<feature type="compositionally biased region" description="Basic and acidic residues" evidence="10">
    <location>
        <begin position="75"/>
        <end position="92"/>
    </location>
</feature>
<organism evidence="11 12">
    <name type="scientific">Kineobactrum salinum</name>
    <dbReference type="NCBI Taxonomy" id="2708301"/>
    <lineage>
        <taxon>Bacteria</taxon>
        <taxon>Pseudomonadati</taxon>
        <taxon>Pseudomonadota</taxon>
        <taxon>Gammaproteobacteria</taxon>
        <taxon>Cellvibrionales</taxon>
        <taxon>Halieaceae</taxon>
        <taxon>Kineobactrum</taxon>
    </lineage>
</organism>
<feature type="region of interest" description="Disordered" evidence="10">
    <location>
        <begin position="66"/>
        <end position="134"/>
    </location>
</feature>
<name>A0A6C0U150_9GAMM</name>
<reference evidence="11 12" key="1">
    <citation type="submission" date="2020-02" db="EMBL/GenBank/DDBJ databases">
        <title>Genome sequencing for Kineobactrum sp. M2.</title>
        <authorList>
            <person name="Park S.-J."/>
        </authorList>
    </citation>
    <scope>NUCLEOTIDE SEQUENCE [LARGE SCALE GENOMIC DNA]</scope>
    <source>
        <strain evidence="11 12">M2</strain>
    </source>
</reference>
<comment type="subcellular location">
    <subcellularLocation>
        <location evidence="9">Cell membrane</location>
        <topology evidence="9">Single-pass membrane protein</topology>
    </subcellularLocation>
    <subcellularLocation>
        <location evidence="1">Membrane</location>
        <topology evidence="1">Single-pass membrane protein</topology>
    </subcellularLocation>
</comment>
<evidence type="ECO:0000256" key="3">
    <source>
        <dbReference type="ARBA" id="ARBA00022475"/>
    </source>
</evidence>
<keyword evidence="6 9" id="KW-1133">Transmembrane helix</keyword>
<dbReference type="GO" id="GO:0033281">
    <property type="term" value="C:TAT protein transport complex"/>
    <property type="evidence" value="ECO:0007669"/>
    <property type="project" value="UniProtKB-UniRule"/>
</dbReference>
<dbReference type="HAMAP" id="MF_00237">
    <property type="entry name" value="TatB"/>
    <property type="match status" value="1"/>
</dbReference>
<keyword evidence="7 9" id="KW-0811">Translocation</keyword>
<feature type="compositionally biased region" description="Polar residues" evidence="10">
    <location>
        <begin position="119"/>
        <end position="128"/>
    </location>
</feature>
<proteinExistence type="inferred from homology"/>
<dbReference type="NCBIfam" id="TIGR01410">
    <property type="entry name" value="tatB"/>
    <property type="match status" value="1"/>
</dbReference>
<keyword evidence="12" id="KW-1185">Reference proteome</keyword>
<evidence type="ECO:0000256" key="2">
    <source>
        <dbReference type="ARBA" id="ARBA00022448"/>
    </source>
</evidence>
<keyword evidence="5 9" id="KW-0653">Protein transport</keyword>
<evidence type="ECO:0000256" key="5">
    <source>
        <dbReference type="ARBA" id="ARBA00022927"/>
    </source>
</evidence>
<dbReference type="Gene3D" id="1.20.5.3310">
    <property type="match status" value="1"/>
</dbReference>
<evidence type="ECO:0000313" key="12">
    <source>
        <dbReference type="Proteomes" id="UP000477680"/>
    </source>
</evidence>
<dbReference type="InterPro" id="IPR018448">
    <property type="entry name" value="TatB"/>
</dbReference>
<evidence type="ECO:0000256" key="10">
    <source>
        <dbReference type="SAM" id="MobiDB-lite"/>
    </source>
</evidence>
<dbReference type="RefSeq" id="WP_163495271.1">
    <property type="nucleotide sequence ID" value="NZ_CP048711.1"/>
</dbReference>
<dbReference type="PANTHER" id="PTHR33162">
    <property type="entry name" value="SEC-INDEPENDENT PROTEIN TRANSLOCASE PROTEIN TATA, CHLOROPLASTIC"/>
    <property type="match status" value="1"/>
</dbReference>
<gene>
    <name evidence="9 11" type="primary">tatB</name>
    <name evidence="11" type="ORF">G3T16_10770</name>
</gene>
<evidence type="ECO:0000256" key="4">
    <source>
        <dbReference type="ARBA" id="ARBA00022692"/>
    </source>
</evidence>
<comment type="function">
    <text evidence="9">Part of the twin-arginine translocation (Tat) system that transports large folded proteins containing a characteristic twin-arginine motif in their signal peptide across membranes. Together with TatC, TatB is part of a receptor directly interacting with Tat signal peptides. TatB may form an oligomeric binding site that transiently accommodates folded Tat precursor proteins before their translocation.</text>
</comment>
<feature type="compositionally biased region" description="Low complexity" evidence="10">
    <location>
        <begin position="93"/>
        <end position="102"/>
    </location>
</feature>
<comment type="similarity">
    <text evidence="9">Belongs to the TatB family.</text>
</comment>
<sequence>MFDIGFTELVIIGIVSLLVIGPERLPGTIRTVAAWVHRIKRGFNDVRREVEQELHNDAVLQELRKTGADAKAGARKMEQDLRKSIEYEDKTATADADTSDAALSGEPDPVSAETAAAQEPQSPATKSGQEPPPQ</sequence>
<accession>A0A6C0U150</accession>
<keyword evidence="4 9" id="KW-0812">Transmembrane</keyword>
<dbReference type="GO" id="GO:0043953">
    <property type="term" value="P:protein transport by the Tat complex"/>
    <property type="evidence" value="ECO:0007669"/>
    <property type="project" value="UniProtKB-UniRule"/>
</dbReference>
<dbReference type="InterPro" id="IPR003369">
    <property type="entry name" value="TatA/B/E"/>
</dbReference>
<evidence type="ECO:0000256" key="6">
    <source>
        <dbReference type="ARBA" id="ARBA00022989"/>
    </source>
</evidence>
<evidence type="ECO:0000313" key="11">
    <source>
        <dbReference type="EMBL" id="QIB65830.1"/>
    </source>
</evidence>
<dbReference type="AlphaFoldDB" id="A0A6C0U150"/>
<comment type="subunit">
    <text evidence="9">The Tat system comprises two distinct complexes: a TatABC complex, containing multiple copies of TatA, TatB and TatC subunits, and a separate TatA complex, containing only TatA subunits. Substrates initially bind to the TatABC complex, which probably triggers association of the separate TatA complex to form the active translocon.</text>
</comment>